<sequence length="66" mass="7723">MRKVFAILSTLITLYTLKETYYIFTTTDAEIVKQRDQLILVSLSVVIPLIVLSLWLWRPKPKQEAN</sequence>
<feature type="transmembrane region" description="Helical" evidence="1">
    <location>
        <begin position="37"/>
        <end position="57"/>
    </location>
</feature>
<accession>A0ABU7I206</accession>
<reference evidence="2 3" key="1">
    <citation type="submission" date="2024-01" db="EMBL/GenBank/DDBJ databases">
        <title>Pedobacter sp. nov., isolated from fresh soil.</title>
        <authorList>
            <person name="Le N.T.T."/>
        </authorList>
    </citation>
    <scope>NUCLEOTIDE SEQUENCE [LARGE SCALE GENOMIC DNA]</scope>
    <source>
        <strain evidence="2 3">KR3-3</strain>
    </source>
</reference>
<keyword evidence="1" id="KW-1133">Transmembrane helix</keyword>
<protein>
    <submittedName>
        <fullName evidence="2">Uncharacterized protein</fullName>
    </submittedName>
</protein>
<name>A0ABU7I206_9SPHI</name>
<keyword evidence="3" id="KW-1185">Reference proteome</keyword>
<organism evidence="2 3">
    <name type="scientific">Pedobacter albus</name>
    <dbReference type="NCBI Taxonomy" id="3113905"/>
    <lineage>
        <taxon>Bacteria</taxon>
        <taxon>Pseudomonadati</taxon>
        <taxon>Bacteroidota</taxon>
        <taxon>Sphingobacteriia</taxon>
        <taxon>Sphingobacteriales</taxon>
        <taxon>Sphingobacteriaceae</taxon>
        <taxon>Pedobacter</taxon>
    </lineage>
</organism>
<comment type="caution">
    <text evidence="2">The sequence shown here is derived from an EMBL/GenBank/DDBJ whole genome shotgun (WGS) entry which is preliminary data.</text>
</comment>
<dbReference type="EMBL" id="JAZDQT010000001">
    <property type="protein sequence ID" value="MEE1943486.1"/>
    <property type="molecule type" value="Genomic_DNA"/>
</dbReference>
<dbReference type="Proteomes" id="UP001336835">
    <property type="component" value="Unassembled WGS sequence"/>
</dbReference>
<keyword evidence="1" id="KW-0472">Membrane</keyword>
<evidence type="ECO:0000313" key="3">
    <source>
        <dbReference type="Proteomes" id="UP001336835"/>
    </source>
</evidence>
<dbReference type="RefSeq" id="WP_330105898.1">
    <property type="nucleotide sequence ID" value="NZ_JAZDQT010000001.1"/>
</dbReference>
<evidence type="ECO:0000313" key="2">
    <source>
        <dbReference type="EMBL" id="MEE1943486.1"/>
    </source>
</evidence>
<gene>
    <name evidence="2" type="ORF">VRU48_00105</name>
</gene>
<keyword evidence="1" id="KW-0812">Transmembrane</keyword>
<evidence type="ECO:0000256" key="1">
    <source>
        <dbReference type="SAM" id="Phobius"/>
    </source>
</evidence>
<proteinExistence type="predicted"/>